<dbReference type="PANTHER" id="PTHR43297:SF14">
    <property type="entry name" value="ATPASE AAA-TYPE CORE DOMAIN-CONTAINING PROTEIN"/>
    <property type="match status" value="1"/>
</dbReference>
<dbReference type="InterPro" id="IPR050388">
    <property type="entry name" value="ABC_Ni/Peptide_Import"/>
</dbReference>
<evidence type="ECO:0000256" key="7">
    <source>
        <dbReference type="ARBA" id="ARBA00022840"/>
    </source>
</evidence>
<dbReference type="Pfam" id="PF08352">
    <property type="entry name" value="oligo_HPY"/>
    <property type="match status" value="2"/>
</dbReference>
<dbReference type="GO" id="GO:0016887">
    <property type="term" value="F:ATP hydrolysis activity"/>
    <property type="evidence" value="ECO:0007669"/>
    <property type="project" value="InterPro"/>
</dbReference>
<keyword evidence="6" id="KW-0547">Nucleotide-binding</keyword>
<evidence type="ECO:0000256" key="6">
    <source>
        <dbReference type="ARBA" id="ARBA00022741"/>
    </source>
</evidence>
<feature type="domain" description="ABC transporter" evidence="11">
    <location>
        <begin position="20"/>
        <end position="267"/>
    </location>
</feature>
<keyword evidence="5" id="KW-0997">Cell inner membrane</keyword>
<evidence type="ECO:0000256" key="3">
    <source>
        <dbReference type="ARBA" id="ARBA00022448"/>
    </source>
</evidence>
<dbReference type="Gene3D" id="3.40.50.300">
    <property type="entry name" value="P-loop containing nucleotide triphosphate hydrolases"/>
    <property type="match status" value="2"/>
</dbReference>
<dbReference type="Pfam" id="PF00005">
    <property type="entry name" value="ABC_tran"/>
    <property type="match status" value="2"/>
</dbReference>
<evidence type="ECO:0000259" key="11">
    <source>
        <dbReference type="PROSITE" id="PS50893"/>
    </source>
</evidence>
<evidence type="ECO:0000256" key="5">
    <source>
        <dbReference type="ARBA" id="ARBA00022519"/>
    </source>
</evidence>
<evidence type="ECO:0000256" key="10">
    <source>
        <dbReference type="SAM" id="MobiDB-lite"/>
    </source>
</evidence>
<dbReference type="FunFam" id="3.40.50.300:FF:000016">
    <property type="entry name" value="Oligopeptide ABC transporter ATP-binding component"/>
    <property type="match status" value="1"/>
</dbReference>
<keyword evidence="8" id="KW-1278">Translocase</keyword>
<feature type="region of interest" description="Disordered" evidence="10">
    <location>
        <begin position="598"/>
        <end position="634"/>
    </location>
</feature>
<feature type="compositionally biased region" description="Basic and acidic residues" evidence="10">
    <location>
        <begin position="619"/>
        <end position="634"/>
    </location>
</feature>
<dbReference type="CDD" id="cd03257">
    <property type="entry name" value="ABC_NikE_OppD_transporters"/>
    <property type="match status" value="2"/>
</dbReference>
<evidence type="ECO:0000256" key="2">
    <source>
        <dbReference type="ARBA" id="ARBA00005417"/>
    </source>
</evidence>
<organism evidence="12 13">
    <name type="scientific">Agrococcus carbonis</name>
    <dbReference type="NCBI Taxonomy" id="684552"/>
    <lineage>
        <taxon>Bacteria</taxon>
        <taxon>Bacillati</taxon>
        <taxon>Actinomycetota</taxon>
        <taxon>Actinomycetes</taxon>
        <taxon>Micrococcales</taxon>
        <taxon>Microbacteriaceae</taxon>
        <taxon>Agrococcus</taxon>
    </lineage>
</organism>
<dbReference type="InterPro" id="IPR027417">
    <property type="entry name" value="P-loop_NTPase"/>
</dbReference>
<accession>A0A1H1LJV5</accession>
<dbReference type="EMBL" id="LT629734">
    <property type="protein sequence ID" value="SDR74798.1"/>
    <property type="molecule type" value="Genomic_DNA"/>
</dbReference>
<dbReference type="AlphaFoldDB" id="A0A1H1LJV5"/>
<evidence type="ECO:0000256" key="1">
    <source>
        <dbReference type="ARBA" id="ARBA00004202"/>
    </source>
</evidence>
<proteinExistence type="inferred from homology"/>
<evidence type="ECO:0000256" key="9">
    <source>
        <dbReference type="ARBA" id="ARBA00023136"/>
    </source>
</evidence>
<comment type="similarity">
    <text evidence="2">Belongs to the ABC transporter superfamily.</text>
</comment>
<protein>
    <submittedName>
        <fullName evidence="12">Peptide/nickel transport system ATP-binding protein</fullName>
    </submittedName>
</protein>
<gene>
    <name evidence="12" type="ORF">SAMN04489719_0641</name>
</gene>
<evidence type="ECO:0000313" key="12">
    <source>
        <dbReference type="EMBL" id="SDR74798.1"/>
    </source>
</evidence>
<feature type="compositionally biased region" description="Acidic residues" evidence="10">
    <location>
        <begin position="603"/>
        <end position="618"/>
    </location>
</feature>
<dbReference type="Proteomes" id="UP000199649">
    <property type="component" value="Chromosome I"/>
</dbReference>
<sequence>MTSTTDTIQHGQDDVPALRISGLNVDFAVEGYWVPAAKDVSFEIGKGEVVAVVGESGSGKSVSSMAILDLLPKNARISGEVTLAGDSLRGLNPAEMREVRGNRVSAIFQEPMTALNPVFTVGFQIMEALRLHRAMTPSQARERALEMLALVELPDPMKAFKSYPHQLSGGQRQRAMIAMALSLDPELLIADEPTTALDVTVQAEILELMRSLKDRLGSAVLLITHDMGVVADLADWVVVMEKGVIVEQGPVREIFAAPKEAYTQMLLSSVPRLGEGGDEEEAIDLTAALALAAEDAVEDDAELRRRVEANARAAAEARSQQAAPKGEPVLVLDDVAIEYGRKGKLGAFRAVDGASLEIYAGEILGLVGESGSGKSTIGRAAIGLQPIAQGRLEVAGIDISKLDRKLARSLNRKVGIVFQDPSSSLNPRLPIGESIGEPMLLAKIHRGAALDKRVEELLDAVRLPKSYRNRFPHELSGGQKQRVGIARALSMSPDLLVADEPTSALDVSVQATVLELLQELQREQGFACLFISHDLAVVDLMSDRIAVMHHGKIVEQGTRDAILRAPQEAYTQRLIAAIPVPDPDKQRARRELRQQVLARTAAESDDTGGGDAVDADALTDERKTQTAIEDERSI</sequence>
<dbReference type="InterPro" id="IPR003593">
    <property type="entry name" value="AAA+_ATPase"/>
</dbReference>
<dbReference type="OrthoDB" id="4008250at2"/>
<dbReference type="NCBIfam" id="NF008453">
    <property type="entry name" value="PRK11308.1"/>
    <property type="match status" value="2"/>
</dbReference>
<dbReference type="SUPFAM" id="SSF52540">
    <property type="entry name" value="P-loop containing nucleoside triphosphate hydrolases"/>
    <property type="match status" value="2"/>
</dbReference>
<dbReference type="SMART" id="SM00382">
    <property type="entry name" value="AAA"/>
    <property type="match status" value="2"/>
</dbReference>
<feature type="domain" description="ABC transporter" evidence="11">
    <location>
        <begin position="330"/>
        <end position="575"/>
    </location>
</feature>
<evidence type="ECO:0000256" key="8">
    <source>
        <dbReference type="ARBA" id="ARBA00022967"/>
    </source>
</evidence>
<keyword evidence="3" id="KW-0813">Transport</keyword>
<evidence type="ECO:0000313" key="13">
    <source>
        <dbReference type="Proteomes" id="UP000199649"/>
    </source>
</evidence>
<comment type="subcellular location">
    <subcellularLocation>
        <location evidence="1">Cell membrane</location>
        <topology evidence="1">Peripheral membrane protein</topology>
    </subcellularLocation>
</comment>
<dbReference type="STRING" id="684552.SAMN04489719_0641"/>
<keyword evidence="7 12" id="KW-0067">ATP-binding</keyword>
<keyword evidence="9" id="KW-0472">Membrane</keyword>
<keyword evidence="13" id="KW-1185">Reference proteome</keyword>
<dbReference type="GO" id="GO:0005524">
    <property type="term" value="F:ATP binding"/>
    <property type="evidence" value="ECO:0007669"/>
    <property type="project" value="UniProtKB-KW"/>
</dbReference>
<dbReference type="PROSITE" id="PS00211">
    <property type="entry name" value="ABC_TRANSPORTER_1"/>
    <property type="match status" value="2"/>
</dbReference>
<dbReference type="InterPro" id="IPR017871">
    <property type="entry name" value="ABC_transporter-like_CS"/>
</dbReference>
<name>A0A1H1LJV5_9MICO</name>
<reference evidence="13" key="1">
    <citation type="submission" date="2016-10" db="EMBL/GenBank/DDBJ databases">
        <authorList>
            <person name="Varghese N."/>
            <person name="Submissions S."/>
        </authorList>
    </citation>
    <scope>NUCLEOTIDE SEQUENCE [LARGE SCALE GENOMIC DNA]</scope>
    <source>
        <strain evidence="13">DSM 22965</strain>
    </source>
</reference>
<dbReference type="PANTHER" id="PTHR43297">
    <property type="entry name" value="OLIGOPEPTIDE TRANSPORT ATP-BINDING PROTEIN APPD"/>
    <property type="match status" value="1"/>
</dbReference>
<dbReference type="GO" id="GO:0005886">
    <property type="term" value="C:plasma membrane"/>
    <property type="evidence" value="ECO:0007669"/>
    <property type="project" value="UniProtKB-SubCell"/>
</dbReference>
<keyword evidence="4" id="KW-1003">Cell membrane</keyword>
<dbReference type="InterPro" id="IPR003439">
    <property type="entry name" value="ABC_transporter-like_ATP-bd"/>
</dbReference>
<dbReference type="GO" id="GO:0015833">
    <property type="term" value="P:peptide transport"/>
    <property type="evidence" value="ECO:0007669"/>
    <property type="project" value="InterPro"/>
</dbReference>
<dbReference type="NCBIfam" id="NF007739">
    <property type="entry name" value="PRK10419.1"/>
    <property type="match status" value="2"/>
</dbReference>
<evidence type="ECO:0000256" key="4">
    <source>
        <dbReference type="ARBA" id="ARBA00022475"/>
    </source>
</evidence>
<dbReference type="InterPro" id="IPR013563">
    <property type="entry name" value="Oligopep_ABC_C"/>
</dbReference>
<dbReference type="RefSeq" id="WP_092665693.1">
    <property type="nucleotide sequence ID" value="NZ_LT629734.1"/>
</dbReference>
<dbReference type="PROSITE" id="PS50893">
    <property type="entry name" value="ABC_TRANSPORTER_2"/>
    <property type="match status" value="2"/>
</dbReference>